<gene>
    <name evidence="1" type="ORF">JAO75_19285</name>
</gene>
<dbReference type="EMBL" id="JAELXT010000027">
    <property type="protein sequence ID" value="MBJ6127549.1"/>
    <property type="molecule type" value="Genomic_DNA"/>
</dbReference>
<reference evidence="2" key="1">
    <citation type="submission" date="2020-12" db="EMBL/GenBank/DDBJ databases">
        <title>Hymenobacter sp.</title>
        <authorList>
            <person name="Kim M.K."/>
        </authorList>
    </citation>
    <scope>NUCLEOTIDE SEQUENCE [LARGE SCALE GENOMIC DNA]</scope>
    <source>
        <strain evidence="2">BT325</strain>
    </source>
</reference>
<keyword evidence="2" id="KW-1185">Reference proteome</keyword>
<protein>
    <submittedName>
        <fullName evidence="1">Uncharacterized protein</fullName>
    </submittedName>
</protein>
<proteinExistence type="predicted"/>
<sequence>MLFSEDPKIRHLPEGFALSKEQIVSRVGHDPQGWRVIDLDAPIVEDWSLSQILGSGSMPILNCSENCAKVFEAVDQPGDGVPAQDPILEDYEHQVPPMV</sequence>
<name>A0ABS0Y5J2_9HYPH</name>
<evidence type="ECO:0000313" key="2">
    <source>
        <dbReference type="Proteomes" id="UP000620670"/>
    </source>
</evidence>
<dbReference type="Proteomes" id="UP000620670">
    <property type="component" value="Unassembled WGS sequence"/>
</dbReference>
<comment type="caution">
    <text evidence="1">The sequence shown here is derived from an EMBL/GenBank/DDBJ whole genome shotgun (WGS) entry which is preliminary data.</text>
</comment>
<accession>A0ABS0Y5J2</accession>
<organism evidence="1 2">
    <name type="scientific">Microvirga splendida</name>
    <dbReference type="NCBI Taxonomy" id="2795727"/>
    <lineage>
        <taxon>Bacteria</taxon>
        <taxon>Pseudomonadati</taxon>
        <taxon>Pseudomonadota</taxon>
        <taxon>Alphaproteobacteria</taxon>
        <taxon>Hyphomicrobiales</taxon>
        <taxon>Methylobacteriaceae</taxon>
        <taxon>Microvirga</taxon>
    </lineage>
</organism>
<evidence type="ECO:0000313" key="1">
    <source>
        <dbReference type="EMBL" id="MBJ6127549.1"/>
    </source>
</evidence>